<keyword evidence="1" id="KW-1133">Transmembrane helix</keyword>
<keyword evidence="1" id="KW-0812">Transmembrane</keyword>
<sequence length="117" mass="12732">MHPLSTFPELLSFGLLAPFLLRLACGVFIFSIGRERLGKHYKGSSAVYAIVGALLVMGLYTQITAILAFIVIIFDFYTTRKTGALSQEKIVSYALAGIILLSLLFTGPGFLAFDLPL</sequence>
<feature type="transmembrane region" description="Helical" evidence="1">
    <location>
        <begin position="12"/>
        <end position="33"/>
    </location>
</feature>
<gene>
    <name evidence="2" type="ORF">A2W58_03020</name>
</gene>
<comment type="caution">
    <text evidence="2">The sequence shown here is derived from an EMBL/GenBank/DDBJ whole genome shotgun (WGS) entry which is preliminary data.</text>
</comment>
<name>A0A1G2TA17_9BACT</name>
<evidence type="ECO:0000313" key="3">
    <source>
        <dbReference type="Proteomes" id="UP000179264"/>
    </source>
</evidence>
<proteinExistence type="predicted"/>
<accession>A0A1G2TA17</accession>
<keyword evidence="1" id="KW-0472">Membrane</keyword>
<feature type="transmembrane region" description="Helical" evidence="1">
    <location>
        <begin position="90"/>
        <end position="113"/>
    </location>
</feature>
<feature type="transmembrane region" description="Helical" evidence="1">
    <location>
        <begin position="45"/>
        <end position="78"/>
    </location>
</feature>
<reference evidence="2 3" key="1">
    <citation type="journal article" date="2016" name="Nat. Commun.">
        <title>Thousands of microbial genomes shed light on interconnected biogeochemical processes in an aquifer system.</title>
        <authorList>
            <person name="Anantharaman K."/>
            <person name="Brown C.T."/>
            <person name="Hug L.A."/>
            <person name="Sharon I."/>
            <person name="Castelle C.J."/>
            <person name="Probst A.J."/>
            <person name="Thomas B.C."/>
            <person name="Singh A."/>
            <person name="Wilkins M.J."/>
            <person name="Karaoz U."/>
            <person name="Brodie E.L."/>
            <person name="Williams K.H."/>
            <person name="Hubbard S.S."/>
            <person name="Banfield J.F."/>
        </authorList>
    </citation>
    <scope>NUCLEOTIDE SEQUENCE [LARGE SCALE GENOMIC DNA]</scope>
</reference>
<evidence type="ECO:0000256" key="1">
    <source>
        <dbReference type="SAM" id="Phobius"/>
    </source>
</evidence>
<organism evidence="2 3">
    <name type="scientific">Candidatus Zambryskibacteria bacterium RIFCSPHIGHO2_02_38_10.5</name>
    <dbReference type="NCBI Taxonomy" id="1802742"/>
    <lineage>
        <taxon>Bacteria</taxon>
        <taxon>Candidatus Zambryskiibacteriota</taxon>
    </lineage>
</organism>
<evidence type="ECO:0000313" key="2">
    <source>
        <dbReference type="EMBL" id="OHA93908.1"/>
    </source>
</evidence>
<dbReference type="EMBL" id="MHVL01000006">
    <property type="protein sequence ID" value="OHA93908.1"/>
    <property type="molecule type" value="Genomic_DNA"/>
</dbReference>
<dbReference type="Proteomes" id="UP000179264">
    <property type="component" value="Unassembled WGS sequence"/>
</dbReference>
<protein>
    <submittedName>
        <fullName evidence="2">Uncharacterized protein</fullName>
    </submittedName>
</protein>
<dbReference type="AlphaFoldDB" id="A0A1G2TA17"/>